<dbReference type="RefSeq" id="WP_149100010.1">
    <property type="nucleotide sequence ID" value="NZ_BMMG01000007.1"/>
</dbReference>
<dbReference type="Pfam" id="PF12697">
    <property type="entry name" value="Abhydrolase_6"/>
    <property type="match status" value="1"/>
</dbReference>
<dbReference type="OrthoDB" id="9791779at2"/>
<dbReference type="InterPro" id="IPR029058">
    <property type="entry name" value="AB_hydrolase_fold"/>
</dbReference>
<dbReference type="InterPro" id="IPR050266">
    <property type="entry name" value="AB_hydrolase_sf"/>
</dbReference>
<evidence type="ECO:0000313" key="4">
    <source>
        <dbReference type="Proteomes" id="UP000323866"/>
    </source>
</evidence>
<keyword evidence="5" id="KW-1185">Reference proteome</keyword>
<dbReference type="PANTHER" id="PTHR43798">
    <property type="entry name" value="MONOACYLGLYCEROL LIPASE"/>
    <property type="match status" value="1"/>
</dbReference>
<dbReference type="Proteomes" id="UP001570846">
    <property type="component" value="Unassembled WGS sequence"/>
</dbReference>
<dbReference type="EMBL" id="JBGOGF010000007">
    <property type="protein sequence ID" value="MFA1772472.1"/>
    <property type="molecule type" value="Genomic_DNA"/>
</dbReference>
<name>A0A5M8Q8S2_9BACT</name>
<organism evidence="2 4">
    <name type="scientific">Rufibacter glacialis</name>
    <dbReference type="NCBI Taxonomy" id="1259555"/>
    <lineage>
        <taxon>Bacteria</taxon>
        <taxon>Pseudomonadati</taxon>
        <taxon>Bacteroidota</taxon>
        <taxon>Cytophagia</taxon>
        <taxon>Cytophagales</taxon>
        <taxon>Hymenobacteraceae</taxon>
        <taxon>Rufibacter</taxon>
    </lineage>
</organism>
<evidence type="ECO:0000313" key="3">
    <source>
        <dbReference type="EMBL" id="MFA1772472.1"/>
    </source>
</evidence>
<accession>A0A5M8Q8S2</accession>
<dbReference type="Gene3D" id="3.40.50.1820">
    <property type="entry name" value="alpha/beta hydrolase"/>
    <property type="match status" value="1"/>
</dbReference>
<reference evidence="2 4" key="2">
    <citation type="submission" date="2019-09" db="EMBL/GenBank/DDBJ databases">
        <title>A bacterium isolated from glacier soil.</title>
        <authorList>
            <person name="Liu Q."/>
        </authorList>
    </citation>
    <scope>NUCLEOTIDE SEQUENCE [LARGE SCALE GENOMIC DNA]</scope>
    <source>
        <strain evidence="2 4">MDT1-10-3</strain>
    </source>
</reference>
<keyword evidence="2" id="KW-0378">Hydrolase</keyword>
<reference evidence="3 5" key="3">
    <citation type="submission" date="2024-08" db="EMBL/GenBank/DDBJ databases">
        <authorList>
            <person name="Wei W."/>
        </authorList>
    </citation>
    <scope>NUCLEOTIDE SEQUENCE [LARGE SCALE GENOMIC DNA]</scope>
    <source>
        <strain evidence="3 5">XU2</strain>
    </source>
</reference>
<reference evidence="2 4" key="1">
    <citation type="submission" date="2019-07" db="EMBL/GenBank/DDBJ databases">
        <authorList>
            <person name="Qu J.-H."/>
        </authorList>
    </citation>
    <scope>NUCLEOTIDE SEQUENCE [LARGE SCALE GENOMIC DNA]</scope>
    <source>
        <strain evidence="2 4">MDT1-10-3</strain>
    </source>
</reference>
<sequence length="230" mass="25844">MEPLLLLHGALGAKDQFGPLLPLLSDNLPVLSVNLPGHGGAPCPTDTFHIEGFADFLLNWLEEQRLDRVQVFGYSLGGYVALQAARQQPQRFSRIFTLATKFDWSPEVARKETQKLDPQVLAAKVPAYAQVLQARHAPQDWQEVLYRTAHLMHQLGQKPLLSPHELSRLEVPVRIAVGDKDQMVSVEESLAAYRQLPNGQFHVLPNTKHPLEAVDWPQLAHALQHFFSYA</sequence>
<dbReference type="EMBL" id="VKKZ01000024">
    <property type="protein sequence ID" value="KAA6430982.1"/>
    <property type="molecule type" value="Genomic_DNA"/>
</dbReference>
<dbReference type="GO" id="GO:0016020">
    <property type="term" value="C:membrane"/>
    <property type="evidence" value="ECO:0007669"/>
    <property type="project" value="TreeGrafter"/>
</dbReference>
<proteinExistence type="predicted"/>
<comment type="caution">
    <text evidence="2">The sequence shown here is derived from an EMBL/GenBank/DDBJ whole genome shotgun (WGS) entry which is preliminary data.</text>
</comment>
<gene>
    <name evidence="3" type="ORF">ACD591_14320</name>
    <name evidence="2" type="ORF">FOE74_17910</name>
</gene>
<dbReference type="Proteomes" id="UP000323866">
    <property type="component" value="Unassembled WGS sequence"/>
</dbReference>
<feature type="domain" description="AB hydrolase-1" evidence="1">
    <location>
        <begin position="4"/>
        <end position="211"/>
    </location>
</feature>
<evidence type="ECO:0000259" key="1">
    <source>
        <dbReference type="Pfam" id="PF12697"/>
    </source>
</evidence>
<protein>
    <submittedName>
        <fullName evidence="3">Alpha/beta fold hydrolase</fullName>
    </submittedName>
    <submittedName>
        <fullName evidence="2">Alpha/beta hydrolase</fullName>
    </submittedName>
</protein>
<dbReference type="AlphaFoldDB" id="A0A5M8Q8S2"/>
<dbReference type="SUPFAM" id="SSF53474">
    <property type="entry name" value="alpha/beta-Hydrolases"/>
    <property type="match status" value="1"/>
</dbReference>
<dbReference type="GO" id="GO:0016787">
    <property type="term" value="F:hydrolase activity"/>
    <property type="evidence" value="ECO:0007669"/>
    <property type="project" value="UniProtKB-KW"/>
</dbReference>
<dbReference type="InterPro" id="IPR000073">
    <property type="entry name" value="AB_hydrolase_1"/>
</dbReference>
<dbReference type="PANTHER" id="PTHR43798:SF33">
    <property type="entry name" value="HYDROLASE, PUTATIVE (AFU_ORTHOLOGUE AFUA_2G14860)-RELATED"/>
    <property type="match status" value="1"/>
</dbReference>
<evidence type="ECO:0000313" key="5">
    <source>
        <dbReference type="Proteomes" id="UP001570846"/>
    </source>
</evidence>
<evidence type="ECO:0000313" key="2">
    <source>
        <dbReference type="EMBL" id="KAA6430982.1"/>
    </source>
</evidence>